<feature type="region of interest" description="Disordered" evidence="5">
    <location>
        <begin position="1098"/>
        <end position="1280"/>
    </location>
</feature>
<feature type="compositionally biased region" description="Basic and acidic residues" evidence="5">
    <location>
        <begin position="91"/>
        <end position="120"/>
    </location>
</feature>
<feature type="region of interest" description="Disordered" evidence="5">
    <location>
        <begin position="1"/>
        <end position="330"/>
    </location>
</feature>
<feature type="compositionally biased region" description="Acidic residues" evidence="5">
    <location>
        <begin position="1261"/>
        <end position="1280"/>
    </location>
</feature>
<feature type="compositionally biased region" description="Basic and acidic residues" evidence="5">
    <location>
        <begin position="137"/>
        <end position="246"/>
    </location>
</feature>
<feature type="compositionally biased region" description="Basic and acidic residues" evidence="5">
    <location>
        <begin position="1104"/>
        <end position="1130"/>
    </location>
</feature>
<feature type="compositionally biased region" description="Acidic residues" evidence="5">
    <location>
        <begin position="1131"/>
        <end position="1155"/>
    </location>
</feature>
<feature type="compositionally biased region" description="Low complexity" evidence="5">
    <location>
        <begin position="17"/>
        <end position="34"/>
    </location>
</feature>
<feature type="compositionally biased region" description="Polar residues" evidence="5">
    <location>
        <begin position="121"/>
        <end position="132"/>
    </location>
</feature>
<dbReference type="SUPFAM" id="SSF47095">
    <property type="entry name" value="HMG-box"/>
    <property type="match status" value="4"/>
</dbReference>
<keyword evidence="2 4" id="KW-0238">DNA-binding</keyword>
<comment type="subcellular location">
    <subcellularLocation>
        <location evidence="1">Nucleus</location>
    </subcellularLocation>
</comment>
<evidence type="ECO:0000256" key="4">
    <source>
        <dbReference type="PROSITE-ProRule" id="PRU00267"/>
    </source>
</evidence>
<feature type="compositionally biased region" description="Basic and acidic residues" evidence="5">
    <location>
        <begin position="996"/>
        <end position="1014"/>
    </location>
</feature>
<keyword evidence="7" id="KW-1185">Reference proteome</keyword>
<evidence type="ECO:0000259" key="6">
    <source>
        <dbReference type="PROSITE" id="PS50118"/>
    </source>
</evidence>
<dbReference type="Pfam" id="PF00505">
    <property type="entry name" value="HMG_box"/>
    <property type="match status" value="2"/>
</dbReference>
<reference evidence="8" key="1">
    <citation type="submission" date="2025-08" db="UniProtKB">
        <authorList>
            <consortium name="RefSeq"/>
        </authorList>
    </citation>
    <scope>IDENTIFICATION</scope>
</reference>
<protein>
    <submittedName>
        <fullName evidence="8">Nucleolar transcription factor 1</fullName>
    </submittedName>
</protein>
<evidence type="ECO:0000313" key="8">
    <source>
        <dbReference type="RefSeq" id="XP_003747348.2"/>
    </source>
</evidence>
<dbReference type="PANTHER" id="PTHR46318">
    <property type="entry name" value="UPSTREAM BINDING TRANSCRIPTION FACTOR"/>
    <property type="match status" value="1"/>
</dbReference>
<evidence type="ECO:0000256" key="2">
    <source>
        <dbReference type="ARBA" id="ARBA00023125"/>
    </source>
</evidence>
<dbReference type="Proteomes" id="UP000694867">
    <property type="component" value="Unplaced"/>
</dbReference>
<proteinExistence type="predicted"/>
<dbReference type="GO" id="GO:0005634">
    <property type="term" value="C:nucleus"/>
    <property type="evidence" value="ECO:0007669"/>
    <property type="project" value="UniProtKB-SubCell"/>
</dbReference>
<dbReference type="PROSITE" id="PS50118">
    <property type="entry name" value="HMG_BOX_2"/>
    <property type="match status" value="2"/>
</dbReference>
<feature type="domain" description="HMG box" evidence="6">
    <location>
        <begin position="691"/>
        <end position="759"/>
    </location>
</feature>
<evidence type="ECO:0000256" key="3">
    <source>
        <dbReference type="ARBA" id="ARBA00023242"/>
    </source>
</evidence>
<feature type="DNA-binding region" description="HMG box" evidence="4">
    <location>
        <begin position="1030"/>
        <end position="1095"/>
    </location>
</feature>
<dbReference type="Gene3D" id="1.10.30.10">
    <property type="entry name" value="High mobility group box domain"/>
    <property type="match status" value="3"/>
</dbReference>
<dbReference type="PANTHER" id="PTHR46318:SF3">
    <property type="entry name" value="UPSTREAM BINDING TRANSCRIPTION FACTOR"/>
    <property type="match status" value="1"/>
</dbReference>
<feature type="DNA-binding region" description="HMG box" evidence="4">
    <location>
        <begin position="691"/>
        <end position="759"/>
    </location>
</feature>
<gene>
    <name evidence="8" type="primary">LOC100907865</name>
</gene>
<feature type="domain" description="HMG box" evidence="6">
    <location>
        <begin position="1030"/>
        <end position="1095"/>
    </location>
</feature>
<dbReference type="InterPro" id="IPR009071">
    <property type="entry name" value="HMG_box_dom"/>
</dbReference>
<dbReference type="SMART" id="SM00398">
    <property type="entry name" value="HMG"/>
    <property type="match status" value="4"/>
</dbReference>
<organism evidence="7 8">
    <name type="scientific">Galendromus occidentalis</name>
    <name type="common">western predatory mite</name>
    <dbReference type="NCBI Taxonomy" id="34638"/>
    <lineage>
        <taxon>Eukaryota</taxon>
        <taxon>Metazoa</taxon>
        <taxon>Ecdysozoa</taxon>
        <taxon>Arthropoda</taxon>
        <taxon>Chelicerata</taxon>
        <taxon>Arachnida</taxon>
        <taxon>Acari</taxon>
        <taxon>Parasitiformes</taxon>
        <taxon>Mesostigmata</taxon>
        <taxon>Gamasina</taxon>
        <taxon>Phytoseioidea</taxon>
        <taxon>Phytoseiidae</taxon>
        <taxon>Typhlodrominae</taxon>
        <taxon>Galendromus</taxon>
    </lineage>
</organism>
<feature type="compositionally biased region" description="Polar residues" evidence="5">
    <location>
        <begin position="53"/>
        <end position="69"/>
    </location>
</feature>
<evidence type="ECO:0000256" key="5">
    <source>
        <dbReference type="SAM" id="MobiDB-lite"/>
    </source>
</evidence>
<feature type="compositionally biased region" description="Low complexity" evidence="5">
    <location>
        <begin position="1250"/>
        <end position="1260"/>
    </location>
</feature>
<keyword evidence="3 4" id="KW-0539">Nucleus</keyword>
<evidence type="ECO:0000313" key="7">
    <source>
        <dbReference type="Proteomes" id="UP000694867"/>
    </source>
</evidence>
<dbReference type="InterPro" id="IPR036910">
    <property type="entry name" value="HMG_box_dom_sf"/>
</dbReference>
<dbReference type="GeneID" id="100907865"/>
<dbReference type="InterPro" id="IPR051762">
    <property type="entry name" value="UBF1"/>
</dbReference>
<sequence length="1280" mass="141533">MAKVRHMPAAFANQANGGSPSTTSASASGSSATAQQKPSPHQGQFFRIPKVSPPSSNAQTGVGATTQPSFEDILGSGDNVMRSPKSNKLSKHPDSNRSPKKDDGGKTRNHQESGSKEKNQESGVTITKLSVSSGGGGDKDNRPAARADERREKESSHNHYQHREKQPGEKSRDHHNDKSSTHSSRMDRDKKEYLSKEKENHRSHHAAERDRSRDERDERRDRGVNDRQHREDRRKPLDATPKKASDSDIQQNDGEACHERRKSLDSCKPIKDRTKSKDGESKIRPKESSTLTSGIPSSSVAAAAAPSSAKNTKQPRLETSTKTESSSLVAPLIPGLTITPVAKTPAAAPAAKHSPDLQKLLSNLGTNIIPISEESKPNAAGLVIQPVASNPPVAPLAPTTALSNVKSSPRAAATAPTSPASAAFDSSLFFKLPAPVEINNAQLKQPNGAGFFKLPPGTTKYIEENKQRKMQPAAAPAPQPLKPPATVDAAALVMATALQNAVLQKMKEPLNGLTLNDLIKSGLVSQTTAGEKQAEALKKTEDAKQREKLKRKIEAASAVQTLPVEQAKRKCPQPVSNPTPDWTPLDLMVLTERMKRSIPTQDNVQFAVTESRMDWSQVAFSKYSSSECRSKWTELSQKVRQFRTLSELLSDTQDLIKTSTPGTISASATILSQATAPNVREPKKLKHPDLPKKPLTPYMRYLVDKLKIVKERYPELSHGEASKQITEKWHSLSEEKRQKLKDVFDSEMVEYQRKLEQFHRDHPEAKSHKAPAIVPIAVPKEPENLKSSESSKNLPPMDLSALPSRIKEYVELSQDKMAQTVNPPSEKPPNNGYALFAKICQIDLEPAALSFKESMSEMVKRWQVLTEDHRKLLNESAKTIKNTYDNKFGRLNLSKVNVDKNGNVVVSAMPVENKKPKKSLQTIPIPMEKLNSPESRDSASNEITPIELYKKEKFARLKEDYPDKPDHEILRVLSKTYMELPQEDRLVWREKAKMLNEEQRQKENPKPKDKDRIKRVPRLPKRKPLPGEPKRPLMSGYSVFTNEVMSKLRENNQPKVLISVVAKQWTALPSEKKSEYKAKAAELDRKYKEEVNNFLKTLNPEQIAEYKAHLEATSKRRGRREERPEKRGLSEDSEDIEDEVVLNKDADEESLSESDMELRHSSAADCTSSEDEAPPPLNDQSYDSTKKPATDESSDEEEPAPVQVSSKAALPSMPCLTDASFAETSAGDQDPPESANVVEPSVAGGQTNQESSSENSSSDSSDSDDSDDSSDDSSDESDSD</sequence>
<evidence type="ECO:0000256" key="1">
    <source>
        <dbReference type="ARBA" id="ARBA00004123"/>
    </source>
</evidence>
<accession>A0AAJ6QXY4</accession>
<feature type="compositionally biased region" description="Low complexity" evidence="5">
    <location>
        <begin position="288"/>
        <end position="309"/>
    </location>
</feature>
<feature type="compositionally biased region" description="Basic and acidic residues" evidence="5">
    <location>
        <begin position="255"/>
        <end position="287"/>
    </location>
</feature>
<dbReference type="GO" id="GO:0003677">
    <property type="term" value="F:DNA binding"/>
    <property type="evidence" value="ECO:0007669"/>
    <property type="project" value="UniProtKB-UniRule"/>
</dbReference>
<feature type="compositionally biased region" description="Basic residues" evidence="5">
    <location>
        <begin position="1015"/>
        <end position="1024"/>
    </location>
</feature>
<name>A0AAJ6QXY4_9ACAR</name>
<dbReference type="AlphaFoldDB" id="A0AAJ6QXY4"/>
<feature type="region of interest" description="Disordered" evidence="5">
    <location>
        <begin position="996"/>
        <end position="1034"/>
    </location>
</feature>
<dbReference type="RefSeq" id="XP_003747348.2">
    <property type="nucleotide sequence ID" value="XM_003747300.2"/>
</dbReference>
<dbReference type="KEGG" id="goe:100907865"/>